<dbReference type="PANTHER" id="PTHR12788:SF10">
    <property type="entry name" value="PROTEIN-TYROSINE SULFOTRANSFERASE"/>
    <property type="match status" value="1"/>
</dbReference>
<keyword evidence="4" id="KW-1185">Reference proteome</keyword>
<dbReference type="Gene3D" id="1.25.40.10">
    <property type="entry name" value="Tetratricopeptide repeat domain"/>
    <property type="match status" value="1"/>
</dbReference>
<evidence type="ECO:0000256" key="1">
    <source>
        <dbReference type="ARBA" id="ARBA00022679"/>
    </source>
</evidence>
<dbReference type="Pfam" id="PF14559">
    <property type="entry name" value="TPR_19"/>
    <property type="match status" value="2"/>
</dbReference>
<dbReference type="EMBL" id="VCPD01000001">
    <property type="protein sequence ID" value="TMV09653.1"/>
    <property type="molecule type" value="Genomic_DNA"/>
</dbReference>
<dbReference type="Pfam" id="PF13469">
    <property type="entry name" value="Sulfotransfer_3"/>
    <property type="match status" value="1"/>
</dbReference>
<sequence length="666" mass="73101">MNLIGRADIVVGHLRQGVRRLRGKQLRHGVAGQGYRKPSTHACRPRSFKKPAPSIATKWRPRKPVLPSVGCGRIFLKIRSKRTFRMHELLAKKAIDAINAGQFRTAQKHALRGIKQYPNRPEFSNFAGVAAGALGKSKEAVAHFQTAVKTAPAYADARRNLAQTLILMNRPEPALAQLDTLLEANSKDAAASYLRAQALLAMGNTRSALEQIDDLIRSGIRRPRELSMRARIRSALGDESGALSDLEAVLSIDPDHVDTLVAISQPLARAGHVGEAESAVRRAVALSPGNLDAQLRLAAHQEETGQTEAAAATCLSVLDQSPGQPFALEQLARLKGAEQKDRILAEARKALKTAAEPSIQRASLHFALASLAKASADPSDFARNLEKANANMAAFHHYNSDYEENLTNRLIARFPLGTQVSAGPSGSEPRPIFVVGLPRSGTTLTELVLAGNPEVWPLGELGTAGRIAAPIIDRNLPFEEEERAAFASAYVADLTLESRQARARVDKMPENYRVLGFLVTALPDCRIVSLRRDPRDLALSLWQAHFSGSALSYAYDFQAMSHRFNQYARLMNHWKTVFGDWIMEVRYEDLVRETEQTSRRLAAFCGLDWSEAMARPHASAGTVLTLSASQVRQPVHARSVGGWKRHREMLAPFIDGLDKSLWPGLD</sequence>
<gene>
    <name evidence="3" type="ORF">FGK63_00870</name>
</gene>
<dbReference type="SUPFAM" id="SSF52540">
    <property type="entry name" value="P-loop containing nucleoside triphosphate hydrolases"/>
    <property type="match status" value="1"/>
</dbReference>
<dbReference type="InterPro" id="IPR027417">
    <property type="entry name" value="P-loop_NTPase"/>
</dbReference>
<dbReference type="InterPro" id="IPR019734">
    <property type="entry name" value="TPR_rpt"/>
</dbReference>
<dbReference type="InterPro" id="IPR011990">
    <property type="entry name" value="TPR-like_helical_dom_sf"/>
</dbReference>
<proteinExistence type="predicted"/>
<dbReference type="Proteomes" id="UP001193035">
    <property type="component" value="Unassembled WGS sequence"/>
</dbReference>
<accession>A0ABY2X3K8</accession>
<dbReference type="SUPFAM" id="SSF48452">
    <property type="entry name" value="TPR-like"/>
    <property type="match status" value="2"/>
</dbReference>
<evidence type="ECO:0000256" key="2">
    <source>
        <dbReference type="SAM" id="MobiDB-lite"/>
    </source>
</evidence>
<keyword evidence="1" id="KW-0808">Transferase</keyword>
<organism evidence="3 4">
    <name type="scientific">Ruegeria sediminis</name>
    <dbReference type="NCBI Taxonomy" id="2583820"/>
    <lineage>
        <taxon>Bacteria</taxon>
        <taxon>Pseudomonadati</taxon>
        <taxon>Pseudomonadota</taxon>
        <taxon>Alphaproteobacteria</taxon>
        <taxon>Rhodobacterales</taxon>
        <taxon>Roseobacteraceae</taxon>
        <taxon>Ruegeria</taxon>
    </lineage>
</organism>
<dbReference type="PANTHER" id="PTHR12788">
    <property type="entry name" value="PROTEIN-TYROSINE SULFOTRANSFERASE 2"/>
    <property type="match status" value="1"/>
</dbReference>
<protein>
    <submittedName>
        <fullName evidence="3">Tetratricopeptide repeat protein</fullName>
    </submittedName>
</protein>
<feature type="region of interest" description="Disordered" evidence="2">
    <location>
        <begin position="27"/>
        <end position="52"/>
    </location>
</feature>
<evidence type="ECO:0000313" key="4">
    <source>
        <dbReference type="Proteomes" id="UP001193035"/>
    </source>
</evidence>
<dbReference type="InterPro" id="IPR026634">
    <property type="entry name" value="TPST-like"/>
</dbReference>
<name>A0ABY2X3K8_9RHOB</name>
<comment type="caution">
    <text evidence="3">The sequence shown here is derived from an EMBL/GenBank/DDBJ whole genome shotgun (WGS) entry which is preliminary data.</text>
</comment>
<reference evidence="3 4" key="1">
    <citation type="submission" date="2019-05" db="EMBL/GenBank/DDBJ databases">
        <title>Ruegeria sp. nov., isolated from tidal flat.</title>
        <authorList>
            <person name="Kim W."/>
        </authorList>
    </citation>
    <scope>NUCLEOTIDE SEQUENCE [LARGE SCALE GENOMIC DNA]</scope>
    <source>
        <strain evidence="3 4">CAU 1488</strain>
    </source>
</reference>
<dbReference type="SMART" id="SM00028">
    <property type="entry name" value="TPR"/>
    <property type="match status" value="5"/>
</dbReference>
<evidence type="ECO:0000313" key="3">
    <source>
        <dbReference type="EMBL" id="TMV09653.1"/>
    </source>
</evidence>
<dbReference type="Gene3D" id="3.40.50.300">
    <property type="entry name" value="P-loop containing nucleotide triphosphate hydrolases"/>
    <property type="match status" value="1"/>
</dbReference>